<dbReference type="PANTHER" id="PTHR42685">
    <property type="entry name" value="GERANYLGERANYL DIPHOSPHATE REDUCTASE"/>
    <property type="match status" value="1"/>
</dbReference>
<proteinExistence type="predicted"/>
<sequence length="178" mass="19325">MTETPTTHEADVAIVGGGPAGLSVAIALGLRGVSTVIIEKKSWPIDKVCGEGLMPTGVGVLERLGIMDHLSDDMHRPFYGIRYIDPSGVRAEGRFPSQPGLGIRRIGLSEAMHKRAAGLREVALWNNASVHQIEPRDDCVELNITRDHEDVRLRAKLVIGADGLHSKVRQWCGLRAPP</sequence>
<dbReference type="InterPro" id="IPR002938">
    <property type="entry name" value="FAD-bd"/>
</dbReference>
<evidence type="ECO:0000259" key="1">
    <source>
        <dbReference type="Pfam" id="PF01494"/>
    </source>
</evidence>
<dbReference type="AlphaFoldDB" id="A0A383BPM8"/>
<dbReference type="GO" id="GO:0071949">
    <property type="term" value="F:FAD binding"/>
    <property type="evidence" value="ECO:0007669"/>
    <property type="project" value="InterPro"/>
</dbReference>
<dbReference type="EMBL" id="UINC01201807">
    <property type="protein sequence ID" value="SVE21308.1"/>
    <property type="molecule type" value="Genomic_DNA"/>
</dbReference>
<feature type="non-terminal residue" evidence="2">
    <location>
        <position position="178"/>
    </location>
</feature>
<organism evidence="2">
    <name type="scientific">marine metagenome</name>
    <dbReference type="NCBI Taxonomy" id="408172"/>
    <lineage>
        <taxon>unclassified sequences</taxon>
        <taxon>metagenomes</taxon>
        <taxon>ecological metagenomes</taxon>
    </lineage>
</organism>
<dbReference type="PANTHER" id="PTHR42685:SF19">
    <property type="entry name" value="POSSIBLE OXIDOREDUCTASE"/>
    <property type="match status" value="1"/>
</dbReference>
<feature type="domain" description="FAD-binding" evidence="1">
    <location>
        <begin position="9"/>
        <end position="175"/>
    </location>
</feature>
<accession>A0A383BPM8</accession>
<evidence type="ECO:0000313" key="2">
    <source>
        <dbReference type="EMBL" id="SVE21308.1"/>
    </source>
</evidence>
<dbReference type="InterPro" id="IPR050407">
    <property type="entry name" value="Geranylgeranyl_reductase"/>
</dbReference>
<dbReference type="SUPFAM" id="SSF51905">
    <property type="entry name" value="FAD/NAD(P)-binding domain"/>
    <property type="match status" value="1"/>
</dbReference>
<reference evidence="2" key="1">
    <citation type="submission" date="2018-05" db="EMBL/GenBank/DDBJ databases">
        <authorList>
            <person name="Lanie J.A."/>
            <person name="Ng W.-L."/>
            <person name="Kazmierczak K.M."/>
            <person name="Andrzejewski T.M."/>
            <person name="Davidsen T.M."/>
            <person name="Wayne K.J."/>
            <person name="Tettelin H."/>
            <person name="Glass J.I."/>
            <person name="Rusch D."/>
            <person name="Podicherti R."/>
            <person name="Tsui H.-C.T."/>
            <person name="Winkler M.E."/>
        </authorList>
    </citation>
    <scope>NUCLEOTIDE SEQUENCE</scope>
</reference>
<dbReference type="Pfam" id="PF01494">
    <property type="entry name" value="FAD_binding_3"/>
    <property type="match status" value="1"/>
</dbReference>
<dbReference type="Gene3D" id="3.50.50.60">
    <property type="entry name" value="FAD/NAD(P)-binding domain"/>
    <property type="match status" value="1"/>
</dbReference>
<dbReference type="PRINTS" id="PR00420">
    <property type="entry name" value="RNGMNOXGNASE"/>
</dbReference>
<gene>
    <name evidence="2" type="ORF">METZ01_LOCUS474162</name>
</gene>
<name>A0A383BPM8_9ZZZZ</name>
<protein>
    <recommendedName>
        <fullName evidence="1">FAD-binding domain-containing protein</fullName>
    </recommendedName>
</protein>
<dbReference type="InterPro" id="IPR036188">
    <property type="entry name" value="FAD/NAD-bd_sf"/>
</dbReference>